<proteinExistence type="inferred from homology"/>
<reference evidence="11 12" key="1">
    <citation type="submission" date="2016-07" db="EMBL/GenBank/DDBJ databases">
        <title>Pervasive Adenine N6-methylation of Active Genes in Fungi.</title>
        <authorList>
            <consortium name="DOE Joint Genome Institute"/>
            <person name="Mondo S.J."/>
            <person name="Dannebaum R.O."/>
            <person name="Kuo R.C."/>
            <person name="Labutti K."/>
            <person name="Haridas S."/>
            <person name="Kuo A."/>
            <person name="Salamov A."/>
            <person name="Ahrendt S.R."/>
            <person name="Lipzen A."/>
            <person name="Sullivan W."/>
            <person name="Andreopoulos W.B."/>
            <person name="Clum A."/>
            <person name="Lindquist E."/>
            <person name="Daum C."/>
            <person name="Ramamoorthy G.K."/>
            <person name="Gryganskyi A."/>
            <person name="Culley D."/>
            <person name="Magnuson J.K."/>
            <person name="James T.Y."/>
            <person name="O'Malley M.A."/>
            <person name="Stajich J.E."/>
            <person name="Spatafora J.W."/>
            <person name="Visel A."/>
            <person name="Grigoriev I.V."/>
        </authorList>
    </citation>
    <scope>NUCLEOTIDE SEQUENCE [LARGE SCALE GENOMIC DNA]</scope>
    <source>
        <strain evidence="11 12">12-1054</strain>
    </source>
</reference>
<evidence type="ECO:0000259" key="10">
    <source>
        <dbReference type="PROSITE" id="PS51352"/>
    </source>
</evidence>
<evidence type="ECO:0000256" key="1">
    <source>
        <dbReference type="ARBA" id="ARBA00010505"/>
    </source>
</evidence>
<dbReference type="FunFam" id="3.40.30.10:FF:000020">
    <property type="entry name" value="Peroxiredoxin"/>
    <property type="match status" value="1"/>
</dbReference>
<organism evidence="11 12">
    <name type="scientific">Protomyces lactucae-debilis</name>
    <dbReference type="NCBI Taxonomy" id="2754530"/>
    <lineage>
        <taxon>Eukaryota</taxon>
        <taxon>Fungi</taxon>
        <taxon>Dikarya</taxon>
        <taxon>Ascomycota</taxon>
        <taxon>Taphrinomycotina</taxon>
        <taxon>Taphrinomycetes</taxon>
        <taxon>Taphrinales</taxon>
        <taxon>Protomycetaceae</taxon>
        <taxon>Protomyces</taxon>
    </lineage>
</organism>
<evidence type="ECO:0000256" key="7">
    <source>
        <dbReference type="ARBA" id="ARBA00079296"/>
    </source>
</evidence>
<evidence type="ECO:0000256" key="2">
    <source>
        <dbReference type="ARBA" id="ARBA00022559"/>
    </source>
</evidence>
<dbReference type="InterPro" id="IPR013740">
    <property type="entry name" value="Redoxin"/>
</dbReference>
<dbReference type="STRING" id="56484.A0A1Y2FJS6"/>
<keyword evidence="5 9" id="KW-0676">Redox-active center</keyword>
<comment type="function">
    <text evidence="9">Thiol-specific peroxidase that catalyzes the reduction of hydrogen peroxide and organic hydroperoxides to water and alcohols, respectively. Plays a role in cell protection against oxidative stress by detoxifying peroxides.</text>
</comment>
<dbReference type="Pfam" id="PF08534">
    <property type="entry name" value="Redoxin"/>
    <property type="match status" value="1"/>
</dbReference>
<gene>
    <name evidence="11" type="ORF">BCR37DRAFT_345777</name>
</gene>
<keyword evidence="4 9" id="KW-0560">Oxidoreductase</keyword>
<dbReference type="RefSeq" id="XP_040726240.1">
    <property type="nucleotide sequence ID" value="XM_040867641.1"/>
</dbReference>
<dbReference type="GO" id="GO:0045454">
    <property type="term" value="P:cell redox homeostasis"/>
    <property type="evidence" value="ECO:0007669"/>
    <property type="project" value="TreeGrafter"/>
</dbReference>
<dbReference type="InterPro" id="IPR036249">
    <property type="entry name" value="Thioredoxin-like_sf"/>
</dbReference>
<evidence type="ECO:0000313" key="12">
    <source>
        <dbReference type="Proteomes" id="UP000193685"/>
    </source>
</evidence>
<dbReference type="Gene3D" id="3.40.30.10">
    <property type="entry name" value="Glutaredoxin"/>
    <property type="match status" value="1"/>
</dbReference>
<feature type="domain" description="Thioredoxin" evidence="10">
    <location>
        <begin position="3"/>
        <end position="173"/>
    </location>
</feature>
<dbReference type="OMA" id="YTMNGWA"/>
<accession>A0A1Y2FJS6</accession>
<dbReference type="GeneID" id="63784240"/>
<evidence type="ECO:0000256" key="9">
    <source>
        <dbReference type="RuleBase" id="RU366011"/>
    </source>
</evidence>
<comment type="similarity">
    <text evidence="1 9">Belongs to the peroxiredoxin family. Prx5 subfamily.</text>
</comment>
<name>A0A1Y2FJS6_PROLT</name>
<dbReference type="PANTHER" id="PTHR10430:SF16">
    <property type="entry name" value="PEROXIREDOXIN-5, MITOCHONDRIAL"/>
    <property type="match status" value="1"/>
</dbReference>
<dbReference type="GO" id="GO:0042744">
    <property type="term" value="P:hydrogen peroxide catabolic process"/>
    <property type="evidence" value="ECO:0007669"/>
    <property type="project" value="TreeGrafter"/>
</dbReference>
<dbReference type="InterPro" id="IPR013766">
    <property type="entry name" value="Thioredoxin_domain"/>
</dbReference>
<dbReference type="InterPro" id="IPR037944">
    <property type="entry name" value="PRX5-like"/>
</dbReference>
<keyword evidence="12" id="KW-1185">Reference proteome</keyword>
<evidence type="ECO:0000256" key="8">
    <source>
        <dbReference type="PIRSR" id="PIRSR637944-1"/>
    </source>
</evidence>
<dbReference type="GO" id="GO:0034599">
    <property type="term" value="P:cellular response to oxidative stress"/>
    <property type="evidence" value="ECO:0007669"/>
    <property type="project" value="InterPro"/>
</dbReference>
<dbReference type="PROSITE" id="PS51352">
    <property type="entry name" value="THIOREDOXIN_2"/>
    <property type="match status" value="1"/>
</dbReference>
<sequence>MAIEVGKPFPDTTFAYVQYSPESGDAVTSCGIPGPLDTAKEWKNKTVVLFGVPGAFTPTCQASHLPKFVELIKDFKSKGADVVAVISSNDPFVMSAWGKANGIKDEILMLSDPNVKWATDNDYNLDLSAKGLGNRVTRFGMVIKDNKVIYAEKEANPGAQPEVSSAENLLSKL</sequence>
<keyword evidence="3 9" id="KW-0049">Antioxidant</keyword>
<evidence type="ECO:0000256" key="5">
    <source>
        <dbReference type="ARBA" id="ARBA00023284"/>
    </source>
</evidence>
<evidence type="ECO:0000313" key="11">
    <source>
        <dbReference type="EMBL" id="ORY84222.1"/>
    </source>
</evidence>
<dbReference type="SUPFAM" id="SSF52833">
    <property type="entry name" value="Thioredoxin-like"/>
    <property type="match status" value="1"/>
</dbReference>
<dbReference type="OrthoDB" id="195498at2759"/>
<keyword evidence="2 9" id="KW-0575">Peroxidase</keyword>
<feature type="active site" description="Cysteine sulfenic acid (-SOH) intermediate" evidence="8">
    <location>
        <position position="60"/>
    </location>
</feature>
<evidence type="ECO:0000256" key="4">
    <source>
        <dbReference type="ARBA" id="ARBA00023002"/>
    </source>
</evidence>
<dbReference type="Proteomes" id="UP000193685">
    <property type="component" value="Unassembled WGS sequence"/>
</dbReference>
<protein>
    <recommendedName>
        <fullName evidence="6">Thioredoxin peroxidase</fullName>
    </recommendedName>
    <alternativeName>
        <fullName evidence="7">Thioredoxin-dependent peroxiredoxin</fullName>
    </alternativeName>
</protein>
<dbReference type="GO" id="GO:0008379">
    <property type="term" value="F:thioredoxin peroxidase activity"/>
    <property type="evidence" value="ECO:0007669"/>
    <property type="project" value="InterPro"/>
</dbReference>
<dbReference type="GO" id="GO:0005739">
    <property type="term" value="C:mitochondrion"/>
    <property type="evidence" value="ECO:0007669"/>
    <property type="project" value="TreeGrafter"/>
</dbReference>
<evidence type="ECO:0000256" key="3">
    <source>
        <dbReference type="ARBA" id="ARBA00022862"/>
    </source>
</evidence>
<comment type="caution">
    <text evidence="11">The sequence shown here is derived from an EMBL/GenBank/DDBJ whole genome shotgun (WGS) entry which is preliminary data.</text>
</comment>
<dbReference type="AlphaFoldDB" id="A0A1Y2FJS6"/>
<dbReference type="PANTHER" id="PTHR10430">
    <property type="entry name" value="PEROXIREDOXIN"/>
    <property type="match status" value="1"/>
</dbReference>
<dbReference type="GO" id="GO:0005777">
    <property type="term" value="C:peroxisome"/>
    <property type="evidence" value="ECO:0007669"/>
    <property type="project" value="TreeGrafter"/>
</dbReference>
<evidence type="ECO:0000256" key="6">
    <source>
        <dbReference type="ARBA" id="ARBA00032824"/>
    </source>
</evidence>
<dbReference type="CDD" id="cd03013">
    <property type="entry name" value="PRX5_like"/>
    <property type="match status" value="1"/>
</dbReference>
<dbReference type="EMBL" id="MCFI01000006">
    <property type="protein sequence ID" value="ORY84222.1"/>
    <property type="molecule type" value="Genomic_DNA"/>
</dbReference>